<dbReference type="Proteomes" id="UP000095283">
    <property type="component" value="Unplaced"/>
</dbReference>
<evidence type="ECO:0000313" key="2">
    <source>
        <dbReference type="Proteomes" id="UP000095283"/>
    </source>
</evidence>
<protein>
    <submittedName>
        <fullName evidence="3">PH domain-containing protein</fullName>
    </submittedName>
</protein>
<proteinExistence type="predicted"/>
<dbReference type="WBParaSite" id="Hba_14583">
    <property type="protein sequence ID" value="Hba_14583"/>
    <property type="gene ID" value="Hba_14583"/>
</dbReference>
<keyword evidence="2" id="KW-1185">Reference proteome</keyword>
<sequence>MASSIFLETEVIHYSPPGTIRRATHSPDHVTDFPNIERRSNVILKDPNRLKSIPVTRYDGRSKQETIIQPLEEKKQTISPSSVIEKSTSIDVASVSIDQCSYSAPLSSKTTPYSPNKGIIRKIEASSSKSLQRTNMQQNPGFISNSSQSVSTKKDLEVTKYEIEDAQRATEITNRYKALKAKFDIWQTLQTTGKNLPETKELHVELIRDHDSLMRQLQLANTKESSPTRVGIGKKRQSITPDLFTPKSLLGIRTISNSSPALPHRPSLSLKDIRYPTSTGSSSSHTSSPSSSRFVIVCFILAKSQIKVQSHHSTINEISRLDLINSTNTLIKGKIKEKGNNKIRRPENMPSLKKVENYENRNNQSPEATTMLIPQMPHYEICHHKLVASNNGKISPARTNQEAVISKYNYQKLPINQSKDELVKDVFSKPAICQNKASPQEIMPKLDKSIVLKQERTLIDDAPTVSNHYKMTPSKENNNIAEEKGANKPPSSITKAKKCKKLTEVECTKIHLNTEYSTRNKTNIEQITPPNTKKAVKEKEGIINNITGEGFSTLKKVPTPVEKSGIQLGKVIDSPTNIKISILPTISSPSSHSSIPIPPPPPPPMELLSNLSRSSAYVVSTATTPTLSPKISVSLEQLNEQKLKLKPASMARVIFYNYL</sequence>
<evidence type="ECO:0000313" key="3">
    <source>
        <dbReference type="WBParaSite" id="Hba_14583"/>
    </source>
</evidence>
<name>A0A1I7XAP0_HETBA</name>
<accession>A0A1I7XAP0</accession>
<dbReference type="AlphaFoldDB" id="A0A1I7XAP0"/>
<feature type="region of interest" description="Disordered" evidence="1">
    <location>
        <begin position="260"/>
        <end position="290"/>
    </location>
</feature>
<feature type="compositionally biased region" description="Low complexity" evidence="1">
    <location>
        <begin position="277"/>
        <end position="290"/>
    </location>
</feature>
<evidence type="ECO:0000256" key="1">
    <source>
        <dbReference type="SAM" id="MobiDB-lite"/>
    </source>
</evidence>
<reference evidence="3" key="1">
    <citation type="submission" date="2016-11" db="UniProtKB">
        <authorList>
            <consortium name="WormBaseParasite"/>
        </authorList>
    </citation>
    <scope>IDENTIFICATION</scope>
</reference>
<organism evidence="2 3">
    <name type="scientific">Heterorhabditis bacteriophora</name>
    <name type="common">Entomopathogenic nematode worm</name>
    <dbReference type="NCBI Taxonomy" id="37862"/>
    <lineage>
        <taxon>Eukaryota</taxon>
        <taxon>Metazoa</taxon>
        <taxon>Ecdysozoa</taxon>
        <taxon>Nematoda</taxon>
        <taxon>Chromadorea</taxon>
        <taxon>Rhabditida</taxon>
        <taxon>Rhabditina</taxon>
        <taxon>Rhabditomorpha</taxon>
        <taxon>Strongyloidea</taxon>
        <taxon>Heterorhabditidae</taxon>
        <taxon>Heterorhabditis</taxon>
    </lineage>
</organism>
<feature type="region of interest" description="Disordered" evidence="1">
    <location>
        <begin position="473"/>
        <end position="493"/>
    </location>
</feature>